<dbReference type="FunFam" id="3.90.550.10:FF:000112">
    <property type="entry name" value="Cellulose synthase-like protein E1"/>
    <property type="match status" value="1"/>
</dbReference>
<evidence type="ECO:0000256" key="10">
    <source>
        <dbReference type="PIRSR" id="PIRSR605150-1"/>
    </source>
</evidence>
<dbReference type="GO" id="GO:0012505">
    <property type="term" value="C:endomembrane system"/>
    <property type="evidence" value="ECO:0007669"/>
    <property type="project" value="UniProtKB-SubCell"/>
</dbReference>
<feature type="transmembrane region" description="Helical" evidence="13">
    <location>
        <begin position="652"/>
        <end position="675"/>
    </location>
</feature>
<dbReference type="GO" id="GO:0016020">
    <property type="term" value="C:membrane"/>
    <property type="evidence" value="ECO:0007669"/>
    <property type="project" value="InterPro"/>
</dbReference>
<reference evidence="14" key="1">
    <citation type="submission" date="2020-06" db="EMBL/GenBank/DDBJ databases">
        <authorList>
            <person name="Li T."/>
            <person name="Hu X."/>
            <person name="Zhang T."/>
            <person name="Song X."/>
            <person name="Zhang H."/>
            <person name="Dai N."/>
            <person name="Sheng W."/>
            <person name="Hou X."/>
            <person name="Wei L."/>
        </authorList>
    </citation>
    <scope>NUCLEOTIDE SEQUENCE</scope>
    <source>
        <strain evidence="14">KEN8</strain>
        <tissue evidence="14">Leaf</tissue>
    </source>
</reference>
<evidence type="ECO:0000256" key="8">
    <source>
        <dbReference type="ARBA" id="ARBA00037405"/>
    </source>
</evidence>
<feature type="transmembrane region" description="Helical" evidence="13">
    <location>
        <begin position="516"/>
        <end position="540"/>
    </location>
</feature>
<feature type="active site" evidence="10">
    <location>
        <position position="145"/>
    </location>
</feature>
<sequence>MSARNGEEDVPPLFVTKAAKGRAAHRLLCFTIMVGIVLIWVYRLSRIPGAGRPGRYAWVGVFVSEVLFGLYWVITQACRWRVVYRYPFRDRLSSTRYKDKLPAVDVCVCTADPTLEPPTLVINTVLSVMSYNYPPEKLGVYLSDDGCSELTFYALLEASEFSKYWIPFCKNYNVEPRAPEIYFSQSSPSHESDFRQEWSRIKTTYEDMKRRIESAGQNGCVPQEIKDRHKGFLEWGSKITKQDHQSIVQILIDGRDVEAKDIEGCRLPTLVYLAREKRSQHFHNFKAGAMNALIRVSLEISNGPIILNVDCDMYSNNSESIRDALCFLLDEDKGHDVAFVQFPQNFHNLTKNELYGGSMRVIGQIEFPGMDGCGGPIYIGTGCFHRRDTLCGRKFTKGSLFDWKQSTVPRTGESVAELEERVKELASCTFEKNTQWGKEMGLKYGCPVEDVITGLSIHCRRWKSMYFNPERKGFLGVAGTTLDQTLVQHKRWSEGDLQILLSKHSLVWIGLGRINLGLIMGYCVYCLWSPNCFATLYYSVIPSLYLLKGDPLFPQVSSLWVLPFVYVIIGEHACSLAEYLWCGGTVLGWWNEQRMWLYKRTSSYLFAVVDTFLKLVGYSDSGFVISAKVSDKDVAQRYEQEKMEFGAVSPMFTVLSSLAMLNLFCLALMVMKVILAGGLKSVHETMALQILLCGVLVSINLPLYNAAFFRKDKGRMPSSVTLKSIFVALSLLAISGNHRVWKLFHVHLIIGTLALLNLFSFGYGIKNAVFTGPEALAEFASQIIVPGLIVMVNYPVYEAFFIRRDKGSIQSSVMSKSVAIASVACLIPIY</sequence>
<gene>
    <name evidence="14" type="ORF">Scaly_2289700</name>
</gene>
<comment type="similarity">
    <text evidence="9">Belongs to the glycosyltransferase 2 family. Plant cellulose synthase-like E subfamily.</text>
</comment>
<evidence type="ECO:0000256" key="9">
    <source>
        <dbReference type="ARBA" id="ARBA00060766"/>
    </source>
</evidence>
<keyword evidence="4 13" id="KW-0812">Transmembrane</keyword>
<evidence type="ECO:0000256" key="3">
    <source>
        <dbReference type="ARBA" id="ARBA00022679"/>
    </source>
</evidence>
<dbReference type="GO" id="GO:0071555">
    <property type="term" value="P:cell wall organization"/>
    <property type="evidence" value="ECO:0007669"/>
    <property type="project" value="UniProtKB-KW"/>
</dbReference>
<evidence type="ECO:0000256" key="4">
    <source>
        <dbReference type="ARBA" id="ARBA00022692"/>
    </source>
</evidence>
<feature type="active site" evidence="10">
    <location>
        <position position="450"/>
    </location>
</feature>
<keyword evidence="2" id="KW-0328">Glycosyltransferase</keyword>
<keyword evidence="6 13" id="KW-0472">Membrane</keyword>
<dbReference type="EMBL" id="JACGWM010000014">
    <property type="protein sequence ID" value="KAL0328571.1"/>
    <property type="molecule type" value="Genomic_DNA"/>
</dbReference>
<feature type="transmembrane region" description="Helical" evidence="13">
    <location>
        <begin position="687"/>
        <end position="708"/>
    </location>
</feature>
<keyword evidence="5 13" id="KW-1133">Transmembrane helix</keyword>
<evidence type="ECO:0000256" key="6">
    <source>
        <dbReference type="ARBA" id="ARBA00023136"/>
    </source>
</evidence>
<evidence type="ECO:0000313" key="14">
    <source>
        <dbReference type="EMBL" id="KAL0328571.1"/>
    </source>
</evidence>
<evidence type="ECO:0000256" key="5">
    <source>
        <dbReference type="ARBA" id="ARBA00022989"/>
    </source>
</evidence>
<evidence type="ECO:0000256" key="11">
    <source>
        <dbReference type="PIRSR" id="PIRSR605150-2"/>
    </source>
</evidence>
<reference evidence="14" key="2">
    <citation type="journal article" date="2024" name="Plant">
        <title>Genomic evolution and insights into agronomic trait innovations of Sesamum species.</title>
        <authorList>
            <person name="Miao H."/>
            <person name="Wang L."/>
            <person name="Qu L."/>
            <person name="Liu H."/>
            <person name="Sun Y."/>
            <person name="Le M."/>
            <person name="Wang Q."/>
            <person name="Wei S."/>
            <person name="Zheng Y."/>
            <person name="Lin W."/>
            <person name="Duan Y."/>
            <person name="Cao H."/>
            <person name="Xiong S."/>
            <person name="Wang X."/>
            <person name="Wei L."/>
            <person name="Li C."/>
            <person name="Ma Q."/>
            <person name="Ju M."/>
            <person name="Zhao R."/>
            <person name="Li G."/>
            <person name="Mu C."/>
            <person name="Tian Q."/>
            <person name="Mei H."/>
            <person name="Zhang T."/>
            <person name="Gao T."/>
            <person name="Zhang H."/>
        </authorList>
    </citation>
    <scope>NUCLEOTIDE SEQUENCE</scope>
    <source>
        <strain evidence="14">KEN8</strain>
    </source>
</reference>
<evidence type="ECO:0000256" key="13">
    <source>
        <dbReference type="SAM" id="Phobius"/>
    </source>
</evidence>
<accession>A0AAW2MEL6</accession>
<keyword evidence="3" id="KW-0808">Transferase</keyword>
<dbReference type="InterPro" id="IPR029044">
    <property type="entry name" value="Nucleotide-diphossugar_trans"/>
</dbReference>
<dbReference type="Pfam" id="PF03552">
    <property type="entry name" value="Cellulose_synt"/>
    <property type="match status" value="2"/>
</dbReference>
<feature type="transmembrane region" description="Helical" evidence="13">
    <location>
        <begin position="56"/>
        <end position="74"/>
    </location>
</feature>
<feature type="binding site" evidence="11">
    <location>
        <position position="145"/>
    </location>
    <ligand>
        <name>UDP-alpha-D-glucose</name>
        <dbReference type="ChEBI" id="CHEBI:58885"/>
    </ligand>
</feature>
<feature type="transmembrane region" description="Helical" evidence="13">
    <location>
        <begin position="775"/>
        <end position="797"/>
    </location>
</feature>
<dbReference type="GO" id="GO:0030244">
    <property type="term" value="P:cellulose biosynthetic process"/>
    <property type="evidence" value="ECO:0007669"/>
    <property type="project" value="InterPro"/>
</dbReference>
<evidence type="ECO:0000256" key="12">
    <source>
        <dbReference type="PIRSR" id="PIRSR605150-3"/>
    </source>
</evidence>
<dbReference type="InterPro" id="IPR005150">
    <property type="entry name" value="Cellulose_synth"/>
</dbReference>
<dbReference type="SUPFAM" id="SSF53448">
    <property type="entry name" value="Nucleotide-diphospho-sugar transferases"/>
    <property type="match status" value="1"/>
</dbReference>
<proteinExistence type="inferred from homology"/>
<feature type="transmembrane region" description="Helical" evidence="13">
    <location>
        <begin position="27"/>
        <end position="44"/>
    </location>
</feature>
<protein>
    <submittedName>
        <fullName evidence="14">Cellulose synthase-like protein E6</fullName>
    </submittedName>
</protein>
<dbReference type="GO" id="GO:0016760">
    <property type="term" value="F:cellulose synthase (UDP-forming) activity"/>
    <property type="evidence" value="ECO:0007669"/>
    <property type="project" value="InterPro"/>
</dbReference>
<feature type="transmembrane region" description="Helical" evidence="13">
    <location>
        <begin position="744"/>
        <end position="763"/>
    </location>
</feature>
<comment type="caution">
    <text evidence="14">The sequence shown here is derived from an EMBL/GenBank/DDBJ whole genome shotgun (WGS) entry which is preliminary data.</text>
</comment>
<feature type="binding site" evidence="12">
    <location>
        <position position="310"/>
    </location>
    <ligand>
        <name>Mn(2+)</name>
        <dbReference type="ChEBI" id="CHEBI:29035"/>
    </ligand>
</feature>
<dbReference type="Gene3D" id="3.90.550.10">
    <property type="entry name" value="Spore Coat Polysaccharide Biosynthesis Protein SpsA, Chain A"/>
    <property type="match status" value="1"/>
</dbReference>
<evidence type="ECO:0000256" key="1">
    <source>
        <dbReference type="ARBA" id="ARBA00004127"/>
    </source>
</evidence>
<comment type="subcellular location">
    <subcellularLocation>
        <location evidence="1">Endomembrane system</location>
        <topology evidence="1">Multi-pass membrane protein</topology>
    </subcellularLocation>
</comment>
<name>A0AAW2MEL6_9LAMI</name>
<comment type="function">
    <text evidence="8">Thought to be a Golgi-localized beta-glycan synthase that polymerize the backbones of noncellulosic polysaccharides (hemicelluloses) of plant cell wall.</text>
</comment>
<evidence type="ECO:0000256" key="7">
    <source>
        <dbReference type="ARBA" id="ARBA00023316"/>
    </source>
</evidence>
<feature type="binding site" evidence="12">
    <location>
        <position position="286"/>
    </location>
    <ligand>
        <name>Mn(2+)</name>
        <dbReference type="ChEBI" id="CHEBI:29035"/>
    </ligand>
</feature>
<keyword evidence="7" id="KW-0961">Cell wall biogenesis/degradation</keyword>
<feature type="binding site" evidence="11">
    <location>
        <position position="116"/>
    </location>
    <ligand>
        <name>UDP-alpha-D-glucose</name>
        <dbReference type="ChEBI" id="CHEBI:58885"/>
    </ligand>
</feature>
<dbReference type="AlphaFoldDB" id="A0AAW2MEL6"/>
<evidence type="ECO:0000256" key="2">
    <source>
        <dbReference type="ARBA" id="ARBA00022676"/>
    </source>
</evidence>
<organism evidence="14">
    <name type="scientific">Sesamum calycinum</name>
    <dbReference type="NCBI Taxonomy" id="2727403"/>
    <lineage>
        <taxon>Eukaryota</taxon>
        <taxon>Viridiplantae</taxon>
        <taxon>Streptophyta</taxon>
        <taxon>Embryophyta</taxon>
        <taxon>Tracheophyta</taxon>
        <taxon>Spermatophyta</taxon>
        <taxon>Magnoliopsida</taxon>
        <taxon>eudicotyledons</taxon>
        <taxon>Gunneridae</taxon>
        <taxon>Pentapetalae</taxon>
        <taxon>asterids</taxon>
        <taxon>lamiids</taxon>
        <taxon>Lamiales</taxon>
        <taxon>Pedaliaceae</taxon>
        <taxon>Sesamum</taxon>
    </lineage>
</organism>
<dbReference type="PANTHER" id="PTHR13301">
    <property type="entry name" value="X-BOX TRANSCRIPTION FACTOR-RELATED"/>
    <property type="match status" value="1"/>
</dbReference>